<dbReference type="SUPFAM" id="SSF51445">
    <property type="entry name" value="(Trans)glycosidases"/>
    <property type="match status" value="1"/>
</dbReference>
<protein>
    <submittedName>
        <fullName evidence="5">Alpha amylase family protein</fullName>
    </submittedName>
</protein>
<dbReference type="EMBL" id="CP141615">
    <property type="protein sequence ID" value="WRP17586.1"/>
    <property type="molecule type" value="Genomic_DNA"/>
</dbReference>
<accession>A0ABZ1BY18</accession>
<reference evidence="5 6" key="1">
    <citation type="journal article" date="2024" name="Front. Microbiol.">
        <title>Novel thermophilic genera Geochorda gen. nov. and Carboxydochorda gen. nov. from the deep terrestrial subsurface reveal the ecophysiological diversity in the class Limnochordia.</title>
        <authorList>
            <person name="Karnachuk O.V."/>
            <person name="Lukina A.P."/>
            <person name="Avakyan M.R."/>
            <person name="Kadnikov V.V."/>
            <person name="Begmatov S."/>
            <person name="Beletsky A.V."/>
            <person name="Vlasova K.G."/>
            <person name="Novikov A.A."/>
            <person name="Shcherbakova V.A."/>
            <person name="Mardanov A.V."/>
            <person name="Ravin N.V."/>
        </authorList>
    </citation>
    <scope>NUCLEOTIDE SEQUENCE [LARGE SCALE GENOMIC DNA]</scope>
    <source>
        <strain evidence="5 6">L945</strain>
    </source>
</reference>
<feature type="region of interest" description="Disordered" evidence="2">
    <location>
        <begin position="215"/>
        <end position="239"/>
    </location>
</feature>
<keyword evidence="1" id="KW-0732">Signal</keyword>
<dbReference type="InterPro" id="IPR003790">
    <property type="entry name" value="GHL10"/>
</dbReference>
<gene>
    <name evidence="5" type="ORF">U7230_00780</name>
</gene>
<dbReference type="Proteomes" id="UP001332192">
    <property type="component" value="Chromosome"/>
</dbReference>
<evidence type="ECO:0000313" key="6">
    <source>
        <dbReference type="Proteomes" id="UP001332192"/>
    </source>
</evidence>
<evidence type="ECO:0000256" key="1">
    <source>
        <dbReference type="ARBA" id="ARBA00022729"/>
    </source>
</evidence>
<dbReference type="InterPro" id="IPR052177">
    <property type="entry name" value="Divisome_Glycosyl_Hydrolase"/>
</dbReference>
<keyword evidence="6" id="KW-1185">Reference proteome</keyword>
<dbReference type="Pfam" id="PF02638">
    <property type="entry name" value="GHL10"/>
    <property type="match status" value="1"/>
</dbReference>
<dbReference type="InterPro" id="IPR032280">
    <property type="entry name" value="DUF4985"/>
</dbReference>
<evidence type="ECO:0000313" key="5">
    <source>
        <dbReference type="EMBL" id="WRP17586.1"/>
    </source>
</evidence>
<feature type="domain" description="DUF4985" evidence="4">
    <location>
        <begin position="321"/>
        <end position="422"/>
    </location>
</feature>
<sequence length="428" mass="47172">MASSHPRRHVLWIDATANLPRTSSTEGLRSLLGRAREAGFTTVVVDVKPTSGEVLYPSRLAPVLRQWRSGVSLPAGYDLLGTAVELAYREALELFASVNVFCEGAVHEGRLRGLLAGDPARAGWEVVAYREGRLDRLTRFAGEHWAFVDPANPEVQAYELGILREILAAYPVAGIVLDRARYPGIVADFGEHTRRRLEALVGRAVARWPEDVYEEADPGAASGGEGAAAHEEGSGAVRTTDGRWIRPGPWYGAWLQLRAQVIREWMEAARRTVSGTRPGALLGAYAGSWYPVYHEVGVNWASAALASALEHVVPDVRPLIPRGYPATGYAEILDLFFSGNYYPQVYRHEAEGAEWKSVEGAARLVDAVTGRVRPTYAGIYLEQYRGRPRRAQEAIRVCREASDGVMVFDASHVEEWGWWDAIGEALRL</sequence>
<dbReference type="RefSeq" id="WP_324716856.1">
    <property type="nucleotide sequence ID" value="NZ_CP141615.1"/>
</dbReference>
<dbReference type="InterPro" id="IPR017853">
    <property type="entry name" value="GH"/>
</dbReference>
<proteinExistence type="predicted"/>
<organism evidence="5 6">
    <name type="scientific">Carboxydichorda subterranea</name>
    <dbReference type="NCBI Taxonomy" id="3109565"/>
    <lineage>
        <taxon>Bacteria</taxon>
        <taxon>Bacillati</taxon>
        <taxon>Bacillota</taxon>
        <taxon>Limnochordia</taxon>
        <taxon>Limnochordales</taxon>
        <taxon>Geochordaceae</taxon>
        <taxon>Carboxydichorda</taxon>
    </lineage>
</organism>
<dbReference type="Gene3D" id="3.20.20.80">
    <property type="entry name" value="Glycosidases"/>
    <property type="match status" value="1"/>
</dbReference>
<dbReference type="PANTHER" id="PTHR43405">
    <property type="entry name" value="GLYCOSYL HYDROLASE DIGH"/>
    <property type="match status" value="1"/>
</dbReference>
<dbReference type="Pfam" id="PF16373">
    <property type="entry name" value="DUF4985"/>
    <property type="match status" value="1"/>
</dbReference>
<name>A0ABZ1BY18_9FIRM</name>
<evidence type="ECO:0000256" key="2">
    <source>
        <dbReference type="SAM" id="MobiDB-lite"/>
    </source>
</evidence>
<dbReference type="PANTHER" id="PTHR43405:SF1">
    <property type="entry name" value="GLYCOSYL HYDROLASE DIGH"/>
    <property type="match status" value="1"/>
</dbReference>
<evidence type="ECO:0000259" key="4">
    <source>
        <dbReference type="Pfam" id="PF16373"/>
    </source>
</evidence>
<feature type="domain" description="Glycosyl hydrolase-like 10" evidence="3">
    <location>
        <begin position="37"/>
        <end position="283"/>
    </location>
</feature>
<evidence type="ECO:0000259" key="3">
    <source>
        <dbReference type="Pfam" id="PF02638"/>
    </source>
</evidence>